<dbReference type="InterPro" id="IPR051796">
    <property type="entry name" value="ISF_SsuE-like"/>
</dbReference>
<dbReference type="PANTHER" id="PTHR43278">
    <property type="entry name" value="NAD(P)H-DEPENDENT FMN-CONTAINING OXIDOREDUCTASE YWQN-RELATED"/>
    <property type="match status" value="1"/>
</dbReference>
<evidence type="ECO:0000256" key="1">
    <source>
        <dbReference type="ARBA" id="ARBA00022630"/>
    </source>
</evidence>
<proteinExistence type="predicted"/>
<evidence type="ECO:0000313" key="5">
    <source>
        <dbReference type="Proteomes" id="UP000665043"/>
    </source>
</evidence>
<sequence length="183" mass="21205">MNILTLLGSSRKDGNSDYLVEQALGGVDHTSIHLLDYQMNPIIDERHTEEGFTAVEDDYERLLKEFLDHDIIVFATPLYWFGMSGQMKIFFDRWSQYMRDPRFRFKELIKQKKAYVIITGNSPDPKISALPLIQQFKAIFDYVGVEFSDYIIGQANKPGEIQNDPFALAKADLWNQQFKQLGN</sequence>
<feature type="domain" description="Flavodoxin-like fold" evidence="3">
    <location>
        <begin position="1"/>
        <end position="170"/>
    </location>
</feature>
<dbReference type="SUPFAM" id="SSF52218">
    <property type="entry name" value="Flavoproteins"/>
    <property type="match status" value="1"/>
</dbReference>
<dbReference type="Gene3D" id="3.40.50.360">
    <property type="match status" value="1"/>
</dbReference>
<evidence type="ECO:0000256" key="2">
    <source>
        <dbReference type="ARBA" id="ARBA00022643"/>
    </source>
</evidence>
<dbReference type="Pfam" id="PF02525">
    <property type="entry name" value="Flavodoxin_2"/>
    <property type="match status" value="1"/>
</dbReference>
<dbReference type="InterPro" id="IPR003680">
    <property type="entry name" value="Flavodoxin_fold"/>
</dbReference>
<gene>
    <name evidence="4" type="ORF">ERJ70_05805</name>
</gene>
<evidence type="ECO:0000259" key="3">
    <source>
        <dbReference type="Pfam" id="PF02525"/>
    </source>
</evidence>
<name>A0ABX7VPN5_9BACI</name>
<keyword evidence="1" id="KW-0285">Flavoprotein</keyword>
<keyword evidence="2" id="KW-0288">FMN</keyword>
<reference evidence="4 5" key="1">
    <citation type="submission" date="2019-12" db="EMBL/GenBank/DDBJ databases">
        <title>The whole genome sequencing of a strain isolated from a Mars analog, Dalangtan Playa.</title>
        <authorList>
            <person name="Huang T."/>
        </authorList>
    </citation>
    <scope>NUCLEOTIDE SEQUENCE [LARGE SCALE GENOMIC DNA]</scope>
    <source>
        <strain evidence="4 5">DP4-553-S</strain>
    </source>
</reference>
<dbReference type="PANTHER" id="PTHR43278:SF4">
    <property type="entry name" value="NAD(P)H-DEPENDENT FMN-CONTAINING OXIDOREDUCTASE YWQN-RELATED"/>
    <property type="match status" value="1"/>
</dbReference>
<dbReference type="Proteomes" id="UP000665043">
    <property type="component" value="Chromosome"/>
</dbReference>
<organism evidence="4 5">
    <name type="scientific">Sediminibacillus dalangtanensis</name>
    <dbReference type="NCBI Taxonomy" id="2729421"/>
    <lineage>
        <taxon>Bacteria</taxon>
        <taxon>Bacillati</taxon>
        <taxon>Bacillota</taxon>
        <taxon>Bacilli</taxon>
        <taxon>Bacillales</taxon>
        <taxon>Bacillaceae</taxon>
        <taxon>Sediminibacillus</taxon>
    </lineage>
</organism>
<dbReference type="EMBL" id="CP046956">
    <property type="protein sequence ID" value="QTM98854.1"/>
    <property type="molecule type" value="Genomic_DNA"/>
</dbReference>
<dbReference type="RefSeq" id="WP_209367847.1">
    <property type="nucleotide sequence ID" value="NZ_CP046956.1"/>
</dbReference>
<accession>A0ABX7VPN5</accession>
<protein>
    <submittedName>
        <fullName evidence="4">Flavodoxin family protein</fullName>
    </submittedName>
</protein>
<evidence type="ECO:0000313" key="4">
    <source>
        <dbReference type="EMBL" id="QTM98854.1"/>
    </source>
</evidence>
<keyword evidence="5" id="KW-1185">Reference proteome</keyword>
<dbReference type="InterPro" id="IPR029039">
    <property type="entry name" value="Flavoprotein-like_sf"/>
</dbReference>